<evidence type="ECO:0000313" key="2">
    <source>
        <dbReference type="Proteomes" id="UP000185490"/>
    </source>
</evidence>
<gene>
    <name evidence="1" type="ORF">BW47_04830</name>
</gene>
<dbReference type="Proteomes" id="UP000185490">
    <property type="component" value="Chromosome"/>
</dbReference>
<dbReference type="InterPro" id="IPR023214">
    <property type="entry name" value="HAD_sf"/>
</dbReference>
<proteinExistence type="predicted"/>
<dbReference type="SFLD" id="SFLDG01129">
    <property type="entry name" value="C1.5:_HAD__Beta-PGM__Phosphata"/>
    <property type="match status" value="1"/>
</dbReference>
<name>A0ABM6GED9_9BACT</name>
<dbReference type="CDD" id="cd02603">
    <property type="entry name" value="HAD_sEH-N_like"/>
    <property type="match status" value="1"/>
</dbReference>
<dbReference type="Pfam" id="PF13419">
    <property type="entry name" value="HAD_2"/>
    <property type="match status" value="1"/>
</dbReference>
<dbReference type="PANTHER" id="PTHR43611:SF3">
    <property type="entry name" value="FLAVIN MONONUCLEOTIDE HYDROLASE 1, CHLOROPLATIC"/>
    <property type="match status" value="1"/>
</dbReference>
<dbReference type="PRINTS" id="PR00413">
    <property type="entry name" value="HADHALOGNASE"/>
</dbReference>
<dbReference type="RefSeq" id="WP_012057122.1">
    <property type="nucleotide sequence ID" value="NZ_CP007389.1"/>
</dbReference>
<dbReference type="SUPFAM" id="SSF56784">
    <property type="entry name" value="HAD-like"/>
    <property type="match status" value="1"/>
</dbReference>
<organism evidence="1 2">
    <name type="scientific">Thermosipho melanesiensis</name>
    <dbReference type="NCBI Taxonomy" id="46541"/>
    <lineage>
        <taxon>Bacteria</taxon>
        <taxon>Thermotogati</taxon>
        <taxon>Thermotogota</taxon>
        <taxon>Thermotogae</taxon>
        <taxon>Thermotogales</taxon>
        <taxon>Fervidobacteriaceae</taxon>
        <taxon>Thermosipho</taxon>
    </lineage>
</organism>
<accession>A0ABM6GED9</accession>
<dbReference type="Gene3D" id="1.10.150.240">
    <property type="entry name" value="Putative phosphatase, domain 2"/>
    <property type="match status" value="1"/>
</dbReference>
<dbReference type="PANTHER" id="PTHR43611">
    <property type="entry name" value="ALPHA-D-GLUCOSE 1-PHOSPHATE PHOSPHATASE"/>
    <property type="match status" value="1"/>
</dbReference>
<reference evidence="1 2" key="1">
    <citation type="submission" date="2014-02" db="EMBL/GenBank/DDBJ databases">
        <title>Diversity of Thermotogales isolates from hydrothermal vents.</title>
        <authorList>
            <person name="Haverkamp T.H.A."/>
            <person name="Lossouarn J."/>
            <person name="Geslin C."/>
            <person name="Nesbo C.L."/>
        </authorList>
    </citation>
    <scope>NUCLEOTIDE SEQUENCE [LARGE SCALE GENOMIC DNA]</scope>
    <source>
        <strain evidence="1 2">431</strain>
    </source>
</reference>
<dbReference type="InterPro" id="IPR006439">
    <property type="entry name" value="HAD-SF_hydro_IA"/>
</dbReference>
<dbReference type="Gene3D" id="3.40.50.1000">
    <property type="entry name" value="HAD superfamily/HAD-like"/>
    <property type="match status" value="1"/>
</dbReference>
<dbReference type="InterPro" id="IPR036412">
    <property type="entry name" value="HAD-like_sf"/>
</dbReference>
<dbReference type="EMBL" id="CP007389">
    <property type="protein sequence ID" value="APT73884.1"/>
    <property type="molecule type" value="Genomic_DNA"/>
</dbReference>
<keyword evidence="2" id="KW-1185">Reference proteome</keyword>
<sequence>MVRNIIFDLGRVLINWAPKKYMEKVFDKDTVTFFMNNIFNTNDWNLMDKGLIDEEELWKKKLSTFPQYKEEIEHMKNKVIDLLTPIEENVNILYELKKKYKLYVLSNFSKNSFKMVKEKYKFFELFNGIVISSYVNSIKPEEKIYKILIKTYNIIPEESLYIDDKIENISTGKRLGFKTIHLKSPELLKNKLKKYI</sequence>
<dbReference type="InterPro" id="IPR023198">
    <property type="entry name" value="PGP-like_dom2"/>
</dbReference>
<protein>
    <submittedName>
        <fullName evidence="1">Haloacid dehalogenase</fullName>
    </submittedName>
</protein>
<dbReference type="InterPro" id="IPR041492">
    <property type="entry name" value="HAD_2"/>
</dbReference>
<evidence type="ECO:0000313" key="1">
    <source>
        <dbReference type="EMBL" id="APT73884.1"/>
    </source>
</evidence>
<dbReference type="NCBIfam" id="TIGR01509">
    <property type="entry name" value="HAD-SF-IA-v3"/>
    <property type="match status" value="1"/>
</dbReference>
<dbReference type="SFLD" id="SFLDS00003">
    <property type="entry name" value="Haloacid_Dehalogenase"/>
    <property type="match status" value="1"/>
</dbReference>